<proteinExistence type="predicted"/>
<name>A0A9J6DNR7_RHIMP</name>
<gene>
    <name evidence="2" type="ORF">HPB51_014793</name>
</gene>
<reference evidence="2" key="1">
    <citation type="journal article" date="2020" name="Cell">
        <title>Large-Scale Comparative Analyses of Tick Genomes Elucidate Their Genetic Diversity and Vector Capacities.</title>
        <authorList>
            <consortium name="Tick Genome and Microbiome Consortium (TIGMIC)"/>
            <person name="Jia N."/>
            <person name="Wang J."/>
            <person name="Shi W."/>
            <person name="Du L."/>
            <person name="Sun Y."/>
            <person name="Zhan W."/>
            <person name="Jiang J.F."/>
            <person name="Wang Q."/>
            <person name="Zhang B."/>
            <person name="Ji P."/>
            <person name="Bell-Sakyi L."/>
            <person name="Cui X.M."/>
            <person name="Yuan T.T."/>
            <person name="Jiang B.G."/>
            <person name="Yang W.F."/>
            <person name="Lam T.T."/>
            <person name="Chang Q.C."/>
            <person name="Ding S.J."/>
            <person name="Wang X.J."/>
            <person name="Zhu J.G."/>
            <person name="Ruan X.D."/>
            <person name="Zhao L."/>
            <person name="Wei J.T."/>
            <person name="Ye R.Z."/>
            <person name="Que T.C."/>
            <person name="Du C.H."/>
            <person name="Zhou Y.H."/>
            <person name="Cheng J.X."/>
            <person name="Dai P.F."/>
            <person name="Guo W.B."/>
            <person name="Han X.H."/>
            <person name="Huang E.J."/>
            <person name="Li L.F."/>
            <person name="Wei W."/>
            <person name="Gao Y.C."/>
            <person name="Liu J.Z."/>
            <person name="Shao H.Z."/>
            <person name="Wang X."/>
            <person name="Wang C.C."/>
            <person name="Yang T.C."/>
            <person name="Huo Q.B."/>
            <person name="Li W."/>
            <person name="Chen H.Y."/>
            <person name="Chen S.E."/>
            <person name="Zhou L.G."/>
            <person name="Ni X.B."/>
            <person name="Tian J.H."/>
            <person name="Sheng Y."/>
            <person name="Liu T."/>
            <person name="Pan Y.S."/>
            <person name="Xia L.Y."/>
            <person name="Li J."/>
            <person name="Zhao F."/>
            <person name="Cao W.C."/>
        </authorList>
    </citation>
    <scope>NUCLEOTIDE SEQUENCE</scope>
    <source>
        <strain evidence="2">Rmic-2018</strain>
    </source>
</reference>
<evidence type="ECO:0000256" key="1">
    <source>
        <dbReference type="SAM" id="MobiDB-lite"/>
    </source>
</evidence>
<keyword evidence="3" id="KW-1185">Reference proteome</keyword>
<feature type="compositionally biased region" description="Basic and acidic residues" evidence="1">
    <location>
        <begin position="131"/>
        <end position="140"/>
    </location>
</feature>
<reference evidence="2" key="2">
    <citation type="submission" date="2021-09" db="EMBL/GenBank/DDBJ databases">
        <authorList>
            <person name="Jia N."/>
            <person name="Wang J."/>
            <person name="Shi W."/>
            <person name="Du L."/>
            <person name="Sun Y."/>
            <person name="Zhan W."/>
            <person name="Jiang J."/>
            <person name="Wang Q."/>
            <person name="Zhang B."/>
            <person name="Ji P."/>
            <person name="Sakyi L.B."/>
            <person name="Cui X."/>
            <person name="Yuan T."/>
            <person name="Jiang B."/>
            <person name="Yang W."/>
            <person name="Lam T.T.-Y."/>
            <person name="Chang Q."/>
            <person name="Ding S."/>
            <person name="Wang X."/>
            <person name="Zhu J."/>
            <person name="Ruan X."/>
            <person name="Zhao L."/>
            <person name="Wei J."/>
            <person name="Que T."/>
            <person name="Du C."/>
            <person name="Cheng J."/>
            <person name="Dai P."/>
            <person name="Han X."/>
            <person name="Huang E."/>
            <person name="Gao Y."/>
            <person name="Liu J."/>
            <person name="Shao H."/>
            <person name="Ye R."/>
            <person name="Li L."/>
            <person name="Wei W."/>
            <person name="Wang X."/>
            <person name="Wang C."/>
            <person name="Huo Q."/>
            <person name="Li W."/>
            <person name="Guo W."/>
            <person name="Chen H."/>
            <person name="Chen S."/>
            <person name="Zhou L."/>
            <person name="Zhou L."/>
            <person name="Ni X."/>
            <person name="Tian J."/>
            <person name="Zhou Y."/>
            <person name="Sheng Y."/>
            <person name="Liu T."/>
            <person name="Pan Y."/>
            <person name="Xia L."/>
            <person name="Li J."/>
            <person name="Zhao F."/>
            <person name="Cao W."/>
        </authorList>
    </citation>
    <scope>NUCLEOTIDE SEQUENCE</scope>
    <source>
        <strain evidence="2">Rmic-2018</strain>
        <tissue evidence="2">Larvae</tissue>
    </source>
</reference>
<feature type="region of interest" description="Disordered" evidence="1">
    <location>
        <begin position="124"/>
        <end position="185"/>
    </location>
</feature>
<evidence type="ECO:0000313" key="2">
    <source>
        <dbReference type="EMBL" id="KAH8023544.1"/>
    </source>
</evidence>
<evidence type="ECO:0000313" key="3">
    <source>
        <dbReference type="Proteomes" id="UP000821866"/>
    </source>
</evidence>
<dbReference type="AlphaFoldDB" id="A0A9J6DNR7"/>
<sequence length="185" mass="20526">MTIYNQDHALPGSDDKQMCAWATARRDGLVDRITIYNGELSSFAQRRLRPRPWSSLRKGTYEDGEEEAGQRQKKAPRRAPDRVAEIRCLFSSSNHYHQVLAGPTGLQIEDGKRRFLGTKANVARRTRRNYKKETQKKNAEKTSAGASSHAGGQCHSRGPSEDAARIPGPPTQHVAVSKINMATAA</sequence>
<feature type="region of interest" description="Disordered" evidence="1">
    <location>
        <begin position="54"/>
        <end position="81"/>
    </location>
</feature>
<accession>A0A9J6DNR7</accession>
<dbReference type="Proteomes" id="UP000821866">
    <property type="component" value="Chromosome 6"/>
</dbReference>
<organism evidence="2 3">
    <name type="scientific">Rhipicephalus microplus</name>
    <name type="common">Cattle tick</name>
    <name type="synonym">Boophilus microplus</name>
    <dbReference type="NCBI Taxonomy" id="6941"/>
    <lineage>
        <taxon>Eukaryota</taxon>
        <taxon>Metazoa</taxon>
        <taxon>Ecdysozoa</taxon>
        <taxon>Arthropoda</taxon>
        <taxon>Chelicerata</taxon>
        <taxon>Arachnida</taxon>
        <taxon>Acari</taxon>
        <taxon>Parasitiformes</taxon>
        <taxon>Ixodida</taxon>
        <taxon>Ixodoidea</taxon>
        <taxon>Ixodidae</taxon>
        <taxon>Rhipicephalinae</taxon>
        <taxon>Rhipicephalus</taxon>
        <taxon>Boophilus</taxon>
    </lineage>
</organism>
<comment type="caution">
    <text evidence="2">The sequence shown here is derived from an EMBL/GenBank/DDBJ whole genome shotgun (WGS) entry which is preliminary data.</text>
</comment>
<dbReference type="EMBL" id="JABSTU010000008">
    <property type="protein sequence ID" value="KAH8023544.1"/>
    <property type="molecule type" value="Genomic_DNA"/>
</dbReference>
<protein>
    <submittedName>
        <fullName evidence="2">Uncharacterized protein</fullName>
    </submittedName>
</protein>